<name>A0A0K2Y459_9HELI</name>
<protein>
    <submittedName>
        <fullName evidence="1">Uncharacterized protein</fullName>
    </submittedName>
</protein>
<dbReference type="AlphaFoldDB" id="A0A0K2Y459"/>
<dbReference type="EMBL" id="CDMG01000004">
    <property type="protein sequence ID" value="CRI32454.1"/>
    <property type="molecule type" value="Genomic_DNA"/>
</dbReference>
<sequence>MGGLGRASRQETIGLATPLERQVCLSLFGPKMGLNGGDV</sequence>
<organism evidence="1 2">
    <name type="scientific">Helicobacter ailurogastricus</name>
    <dbReference type="NCBI Taxonomy" id="1578720"/>
    <lineage>
        <taxon>Bacteria</taxon>
        <taxon>Pseudomonadati</taxon>
        <taxon>Campylobacterota</taxon>
        <taxon>Epsilonproteobacteria</taxon>
        <taxon>Campylobacterales</taxon>
        <taxon>Helicobacteraceae</taxon>
        <taxon>Helicobacter</taxon>
    </lineage>
</organism>
<dbReference type="Proteomes" id="UP000043437">
    <property type="component" value="Unassembled WGS sequence"/>
</dbReference>
<evidence type="ECO:0000313" key="1">
    <source>
        <dbReference type="EMBL" id="CRI32454.1"/>
    </source>
</evidence>
<accession>A0A0K2Y459</accession>
<evidence type="ECO:0000313" key="2">
    <source>
        <dbReference type="Proteomes" id="UP000043437"/>
    </source>
</evidence>
<reference evidence="2" key="1">
    <citation type="submission" date="2014-12" db="EMBL/GenBank/DDBJ databases">
        <authorList>
            <person name="Jaenicke S."/>
        </authorList>
    </citation>
    <scope>NUCLEOTIDE SEQUENCE [LARGE SCALE GENOMIC DNA]</scope>
</reference>
<proteinExistence type="predicted"/>
<gene>
    <name evidence="1" type="ORF">HAL07_09290</name>
</gene>